<sequence>MPSVNFLAHAMRQNEAGGRIEFEQMLGMLVQAIEGIQARIPEPSGSEGDWGIDVLIGELHGRVSIWQAKYYIDGFNSKHHEKVRRSFKSALDARAKHHHVIDRWILCIPCTMPPASDRWWGEWVEQQEDTGIKIGLWDENKLRDLLARPEADHIRNLYYNPYRSPVDDHPAPITLAVPADDGQWRPGWINGHHLLHEDAVETPAADRSWVWRQATADRISPPGQRVVLRQVQLFRDSPHGRARQDGLVDQAALLDDLAGVRGLPRKAELIRVGDSVVTLATTYSAGSSWREALGPATALDRLGAAAVTAAAAAVCDSLHELHRRGHAHRALSPDVLILREGRLAAVLRDLGLAAIPVTPGEGIAPYQAPEQLRPGLAPVPPGPSTDIYQVAALVHHSISGMPGAVLPLRAVVPEFPDVLEDMLARALDADPTRRPADIRVLAAELRRAREVLSRGAMS</sequence>
<name>A0A5M3XHZ2_9ACTN</name>
<protein>
    <recommendedName>
        <fullName evidence="1">Protein kinase domain-containing protein</fullName>
    </recommendedName>
</protein>
<dbReference type="EMBL" id="BLAF01000021">
    <property type="protein sequence ID" value="GES21127.1"/>
    <property type="molecule type" value="Genomic_DNA"/>
</dbReference>
<feature type="domain" description="Protein kinase" evidence="1">
    <location>
        <begin position="196"/>
        <end position="452"/>
    </location>
</feature>
<dbReference type="InterPro" id="IPR000719">
    <property type="entry name" value="Prot_kinase_dom"/>
</dbReference>
<dbReference type="SUPFAM" id="SSF56112">
    <property type="entry name" value="Protein kinase-like (PK-like)"/>
    <property type="match status" value="1"/>
</dbReference>
<evidence type="ECO:0000313" key="3">
    <source>
        <dbReference type="Proteomes" id="UP000377595"/>
    </source>
</evidence>
<accession>A0A5M3XHZ2</accession>
<gene>
    <name evidence="2" type="ORF">Aple_040230</name>
</gene>
<evidence type="ECO:0000313" key="2">
    <source>
        <dbReference type="EMBL" id="GES21127.1"/>
    </source>
</evidence>
<dbReference type="Gene3D" id="1.10.510.10">
    <property type="entry name" value="Transferase(Phosphotransferase) domain 1"/>
    <property type="match status" value="1"/>
</dbReference>
<dbReference type="Proteomes" id="UP000377595">
    <property type="component" value="Unassembled WGS sequence"/>
</dbReference>
<dbReference type="GO" id="GO:0005524">
    <property type="term" value="F:ATP binding"/>
    <property type="evidence" value="ECO:0007669"/>
    <property type="project" value="InterPro"/>
</dbReference>
<evidence type="ECO:0000259" key="1">
    <source>
        <dbReference type="PROSITE" id="PS50011"/>
    </source>
</evidence>
<comment type="caution">
    <text evidence="2">The sequence shown here is derived from an EMBL/GenBank/DDBJ whole genome shotgun (WGS) entry which is preliminary data.</text>
</comment>
<dbReference type="PROSITE" id="PS50011">
    <property type="entry name" value="PROTEIN_KINASE_DOM"/>
    <property type="match status" value="1"/>
</dbReference>
<dbReference type="InterPro" id="IPR011009">
    <property type="entry name" value="Kinase-like_dom_sf"/>
</dbReference>
<dbReference type="AlphaFoldDB" id="A0A5M3XHZ2"/>
<reference evidence="2 3" key="1">
    <citation type="submission" date="2019-10" db="EMBL/GenBank/DDBJ databases">
        <title>Whole genome shotgun sequence of Acrocarpospora pleiomorpha NBRC 16267.</title>
        <authorList>
            <person name="Ichikawa N."/>
            <person name="Kimura A."/>
            <person name="Kitahashi Y."/>
            <person name="Komaki H."/>
            <person name="Oguchi A."/>
        </authorList>
    </citation>
    <scope>NUCLEOTIDE SEQUENCE [LARGE SCALE GENOMIC DNA]</scope>
    <source>
        <strain evidence="2 3">NBRC 16267</strain>
    </source>
</reference>
<keyword evidence="3" id="KW-1185">Reference proteome</keyword>
<proteinExistence type="predicted"/>
<dbReference type="GO" id="GO:0004672">
    <property type="term" value="F:protein kinase activity"/>
    <property type="evidence" value="ECO:0007669"/>
    <property type="project" value="InterPro"/>
</dbReference>
<organism evidence="2 3">
    <name type="scientific">Acrocarpospora pleiomorpha</name>
    <dbReference type="NCBI Taxonomy" id="90975"/>
    <lineage>
        <taxon>Bacteria</taxon>
        <taxon>Bacillati</taxon>
        <taxon>Actinomycetota</taxon>
        <taxon>Actinomycetes</taxon>
        <taxon>Streptosporangiales</taxon>
        <taxon>Streptosporangiaceae</taxon>
        <taxon>Acrocarpospora</taxon>
    </lineage>
</organism>